<comment type="caution">
    <text evidence="4">The sequence shown here is derived from an EMBL/GenBank/DDBJ whole genome shotgun (WGS) entry which is preliminary data.</text>
</comment>
<dbReference type="Gene3D" id="4.10.240.10">
    <property type="entry name" value="Zn(2)-C6 fungal-type DNA-binding domain"/>
    <property type="match status" value="1"/>
</dbReference>
<dbReference type="CDD" id="cd00067">
    <property type="entry name" value="GAL4"/>
    <property type="match status" value="1"/>
</dbReference>
<accession>A0A8H5MWA5</accession>
<dbReference type="InterPro" id="IPR036864">
    <property type="entry name" value="Zn2-C6_fun-type_DNA-bd_sf"/>
</dbReference>
<dbReference type="Proteomes" id="UP000582016">
    <property type="component" value="Unassembled WGS sequence"/>
</dbReference>
<dbReference type="SMART" id="SM00066">
    <property type="entry name" value="GAL4"/>
    <property type="match status" value="1"/>
</dbReference>
<gene>
    <name evidence="4" type="ORF">FPHYL_11359</name>
</gene>
<dbReference type="PANTHER" id="PTHR37534">
    <property type="entry name" value="TRANSCRIPTIONAL ACTIVATOR PROTEIN UGA3"/>
    <property type="match status" value="1"/>
</dbReference>
<dbReference type="SUPFAM" id="SSF57701">
    <property type="entry name" value="Zn2/Cys6 DNA-binding domain"/>
    <property type="match status" value="1"/>
</dbReference>
<feature type="compositionally biased region" description="Polar residues" evidence="2">
    <location>
        <begin position="69"/>
        <end position="86"/>
    </location>
</feature>
<dbReference type="GO" id="GO:0000981">
    <property type="term" value="F:DNA-binding transcription factor activity, RNA polymerase II-specific"/>
    <property type="evidence" value="ECO:0007669"/>
    <property type="project" value="InterPro"/>
</dbReference>
<dbReference type="GO" id="GO:0008270">
    <property type="term" value="F:zinc ion binding"/>
    <property type="evidence" value="ECO:0007669"/>
    <property type="project" value="InterPro"/>
</dbReference>
<dbReference type="PANTHER" id="PTHR37534:SF46">
    <property type="entry name" value="ZN(II)2CYS6 TRANSCRIPTION FACTOR (EUROFUNG)"/>
    <property type="match status" value="1"/>
</dbReference>
<keyword evidence="5" id="KW-1185">Reference proteome</keyword>
<evidence type="ECO:0000313" key="4">
    <source>
        <dbReference type="EMBL" id="KAF5543068.1"/>
    </source>
</evidence>
<proteinExistence type="predicted"/>
<protein>
    <submittedName>
        <fullName evidence="4">Transcriptional regulatory protein pro-1</fullName>
    </submittedName>
</protein>
<dbReference type="AlphaFoldDB" id="A0A8H5MWA5"/>
<organism evidence="4 5">
    <name type="scientific">Fusarium phyllophilum</name>
    <dbReference type="NCBI Taxonomy" id="47803"/>
    <lineage>
        <taxon>Eukaryota</taxon>
        <taxon>Fungi</taxon>
        <taxon>Dikarya</taxon>
        <taxon>Ascomycota</taxon>
        <taxon>Pezizomycotina</taxon>
        <taxon>Sordariomycetes</taxon>
        <taxon>Hypocreomycetidae</taxon>
        <taxon>Hypocreales</taxon>
        <taxon>Nectriaceae</taxon>
        <taxon>Fusarium</taxon>
        <taxon>Fusarium fujikuroi species complex</taxon>
    </lineage>
</organism>
<dbReference type="OrthoDB" id="3251668at2759"/>
<name>A0A8H5MWA5_9HYPO</name>
<feature type="region of interest" description="Disordered" evidence="2">
    <location>
        <begin position="69"/>
        <end position="102"/>
    </location>
</feature>
<dbReference type="InterPro" id="IPR001138">
    <property type="entry name" value="Zn2Cys6_DnaBD"/>
</dbReference>
<evidence type="ECO:0000259" key="3">
    <source>
        <dbReference type="PROSITE" id="PS50048"/>
    </source>
</evidence>
<evidence type="ECO:0000256" key="1">
    <source>
        <dbReference type="ARBA" id="ARBA00023242"/>
    </source>
</evidence>
<sequence length="469" mass="52222">MARSRGGCLNCKARKRKCDQARPECHACSQRGLRCQGYSTPLRWVNGVASRGRFAGASVPDAPLVANQAPESNQDLVSMNSETSSAPRHDTSSPASGSIASSAFSPQTIGVPSADSQDPRFQRFMNNGLNRLYSTEASSWIKPFFEQMAYQSPALVMIAGAIQLYLDDGNRGMSVKSMEYTDLALQTFRQELSARYERMHLATICAGLLVCSLCLLQTQPWTMYLELIVDVYDLRTKLSTVGHISNDLHTQHLLEVLGVMDLPSSVIGRVNPSIGVWKLFRRLQDDRDEGRATGVEVVSGIPRSLLDIFASIMDNDPEYTETRFWDWPGQVGILEIRRRRRMERKARGLPGREDGLSTKGPDTEVVLCRLISSIDALQKAFEEPRNQHLLVHNGLPYAVVNAGLEVPLLKQHPTWKATLDDVKRSLLGTDSFDLINTVFEMLDEAWANGTNTFDIESAARSRNLELAIF</sequence>
<feature type="domain" description="Zn(2)-C6 fungal-type" evidence="3">
    <location>
        <begin position="7"/>
        <end position="35"/>
    </location>
</feature>
<dbReference type="PROSITE" id="PS00463">
    <property type="entry name" value="ZN2_CY6_FUNGAL_1"/>
    <property type="match status" value="1"/>
</dbReference>
<evidence type="ECO:0000313" key="5">
    <source>
        <dbReference type="Proteomes" id="UP000582016"/>
    </source>
</evidence>
<reference evidence="4 5" key="1">
    <citation type="submission" date="2020-05" db="EMBL/GenBank/DDBJ databases">
        <title>Identification and distribution of gene clusters putatively required for synthesis of sphingolipid metabolism inhibitors in phylogenetically diverse species of the filamentous fungus Fusarium.</title>
        <authorList>
            <person name="Kim H.-S."/>
            <person name="Busman M."/>
            <person name="Brown D.W."/>
            <person name="Divon H."/>
            <person name="Uhlig S."/>
            <person name="Proctor R.H."/>
        </authorList>
    </citation>
    <scope>NUCLEOTIDE SEQUENCE [LARGE SCALE GENOMIC DNA]</scope>
    <source>
        <strain evidence="4 5">NRRL 13617</strain>
    </source>
</reference>
<dbReference type="EMBL" id="JAAOAQ010000528">
    <property type="protein sequence ID" value="KAF5543068.1"/>
    <property type="molecule type" value="Genomic_DNA"/>
</dbReference>
<dbReference type="PROSITE" id="PS50048">
    <property type="entry name" value="ZN2_CY6_FUNGAL_2"/>
    <property type="match status" value="1"/>
</dbReference>
<feature type="compositionally biased region" description="Low complexity" evidence="2">
    <location>
        <begin position="92"/>
        <end position="102"/>
    </location>
</feature>
<dbReference type="Pfam" id="PF00172">
    <property type="entry name" value="Zn_clus"/>
    <property type="match status" value="1"/>
</dbReference>
<evidence type="ECO:0000256" key="2">
    <source>
        <dbReference type="SAM" id="MobiDB-lite"/>
    </source>
</evidence>
<keyword evidence="1" id="KW-0539">Nucleus</keyword>